<dbReference type="AlphaFoldDB" id="A0A164ZTV6"/>
<evidence type="ECO:0000313" key="3">
    <source>
        <dbReference type="Proteomes" id="UP000076632"/>
    </source>
</evidence>
<evidence type="ECO:0000313" key="2">
    <source>
        <dbReference type="EMBL" id="KZF19509.1"/>
    </source>
</evidence>
<dbReference type="Proteomes" id="UP000076632">
    <property type="component" value="Unassembled WGS sequence"/>
</dbReference>
<proteinExistence type="predicted"/>
<sequence>MERVFEHRGGDFHGESGATKMTELSEYEDSLEFYAGKPGHRSYLGRTLHWGGVCSSSRSSFRAVALQSRGGCLARPLSPVASAETGQRDFSKTPGPEELAERSDKPNMSSAWASDAPGATPTDHIQETAAINAPASDATTAEIPSGHSTATSETSRIVRSDNYLIVGFAVVTLTRVPEKLRHRVMNAAVLHLPSLDVRRPIRWCTAPAPADQRNALPLMHGTCVSLFPRITFLVIQTDGSESVLHRLEDIEAESVFCWTFFLDYCRSGAQMFAEDLESPCESEIKLPVSITRRPQLGPFADAND</sequence>
<reference evidence="2 3" key="1">
    <citation type="journal article" date="2016" name="Fungal Biol.">
        <title>The genome of Xylona heveae provides a window into fungal endophytism.</title>
        <authorList>
            <person name="Gazis R."/>
            <person name="Kuo A."/>
            <person name="Riley R."/>
            <person name="LaButti K."/>
            <person name="Lipzen A."/>
            <person name="Lin J."/>
            <person name="Amirebrahimi M."/>
            <person name="Hesse C.N."/>
            <person name="Spatafora J.W."/>
            <person name="Henrissat B."/>
            <person name="Hainaut M."/>
            <person name="Grigoriev I.V."/>
            <person name="Hibbett D.S."/>
        </authorList>
    </citation>
    <scope>NUCLEOTIDE SEQUENCE [LARGE SCALE GENOMIC DNA]</scope>
    <source>
        <strain evidence="2 3">TC161</strain>
    </source>
</reference>
<dbReference type="EMBL" id="KV407466">
    <property type="protein sequence ID" value="KZF19509.1"/>
    <property type="molecule type" value="Genomic_DNA"/>
</dbReference>
<name>A0A164ZTV6_XYLHT</name>
<feature type="region of interest" description="Disordered" evidence="1">
    <location>
        <begin position="76"/>
        <end position="122"/>
    </location>
</feature>
<dbReference type="RefSeq" id="XP_018185064.1">
    <property type="nucleotide sequence ID" value="XM_018335517.1"/>
</dbReference>
<gene>
    <name evidence="2" type="ORF">L228DRAFT_271305</name>
</gene>
<evidence type="ECO:0000256" key="1">
    <source>
        <dbReference type="SAM" id="MobiDB-lite"/>
    </source>
</evidence>
<dbReference type="InParanoid" id="A0A164ZTV6"/>
<protein>
    <submittedName>
        <fullName evidence="2">Uncharacterized protein</fullName>
    </submittedName>
</protein>
<organism evidence="2 3">
    <name type="scientific">Xylona heveae (strain CBS 132557 / TC161)</name>
    <dbReference type="NCBI Taxonomy" id="1328760"/>
    <lineage>
        <taxon>Eukaryota</taxon>
        <taxon>Fungi</taxon>
        <taxon>Dikarya</taxon>
        <taxon>Ascomycota</taxon>
        <taxon>Pezizomycotina</taxon>
        <taxon>Xylonomycetes</taxon>
        <taxon>Xylonales</taxon>
        <taxon>Xylonaceae</taxon>
        <taxon>Xylona</taxon>
    </lineage>
</organism>
<keyword evidence="3" id="KW-1185">Reference proteome</keyword>
<accession>A0A164ZTV6</accession>
<dbReference type="GeneID" id="28900654"/>